<sequence length="342" mass="37297">MTVTQAHVAARAGVARKTVSNVINDYPHVSDDVRARVLQAIEELDYRPNHAARSLRSGRSRIIGLAVPELDVSYFSELARLVVEVAQTRGLTVMIMQTFGDRDRELAVVNGTYSQFVEGLIYSPVALGSHDLEQRRDKTPIVLLGERSSQGLVDHVGIDNVAAARVATTHLVELGRRRIAFIGTQRRPTSEIARLRTTGYREALAAAGLQAEPRLTVPTVGYHRKDGMMAMQKVLEGPGLPPDAVFCATDLLAQGAIRVLLRAGLRVPDDVAVVGFDDIDEGNYSTPTLTTISPDKRQIAEHAVARLLARAHSKTDLEADDTVTNFSLIVRESTVGPTDRQP</sequence>
<dbReference type="Proteomes" id="UP000515563">
    <property type="component" value="Chromosome"/>
</dbReference>
<dbReference type="Gene3D" id="3.40.50.2300">
    <property type="match status" value="2"/>
</dbReference>
<keyword evidence="2" id="KW-0238">DNA-binding</keyword>
<dbReference type="CDD" id="cd01392">
    <property type="entry name" value="HTH_LacI"/>
    <property type="match status" value="1"/>
</dbReference>
<dbReference type="Pfam" id="PF13377">
    <property type="entry name" value="Peripla_BP_3"/>
    <property type="match status" value="1"/>
</dbReference>
<dbReference type="SUPFAM" id="SSF47413">
    <property type="entry name" value="lambda repressor-like DNA-binding domains"/>
    <property type="match status" value="1"/>
</dbReference>
<organism evidence="5 6">
    <name type="scientific">Kribbella qitaiheensis</name>
    <dbReference type="NCBI Taxonomy" id="1544730"/>
    <lineage>
        <taxon>Bacteria</taxon>
        <taxon>Bacillati</taxon>
        <taxon>Actinomycetota</taxon>
        <taxon>Actinomycetes</taxon>
        <taxon>Propionibacteriales</taxon>
        <taxon>Kribbellaceae</taxon>
        <taxon>Kribbella</taxon>
    </lineage>
</organism>
<protein>
    <submittedName>
        <fullName evidence="5">LacI family transcriptional regulator</fullName>
    </submittedName>
</protein>
<evidence type="ECO:0000256" key="3">
    <source>
        <dbReference type="ARBA" id="ARBA00023163"/>
    </source>
</evidence>
<evidence type="ECO:0000256" key="1">
    <source>
        <dbReference type="ARBA" id="ARBA00023015"/>
    </source>
</evidence>
<dbReference type="InterPro" id="IPR000843">
    <property type="entry name" value="HTH_LacI"/>
</dbReference>
<dbReference type="CDD" id="cd06267">
    <property type="entry name" value="PBP1_LacI_sugar_binding-like"/>
    <property type="match status" value="1"/>
</dbReference>
<keyword evidence="3" id="KW-0804">Transcription</keyword>
<evidence type="ECO:0000259" key="4">
    <source>
        <dbReference type="PROSITE" id="PS50932"/>
    </source>
</evidence>
<dbReference type="AlphaFoldDB" id="A0A7G6X516"/>
<dbReference type="SMART" id="SM00354">
    <property type="entry name" value="HTH_LACI"/>
    <property type="match status" value="1"/>
</dbReference>
<reference evidence="6" key="1">
    <citation type="submission" date="2019-09" db="EMBL/GenBank/DDBJ databases">
        <title>Antimicrobial potential of Antarctic Bacteria.</title>
        <authorList>
            <person name="Benaud N."/>
            <person name="Edwards R.J."/>
            <person name="Ferrari B.C."/>
        </authorList>
    </citation>
    <scope>NUCLEOTIDE SEQUENCE [LARGE SCALE GENOMIC DNA]</scope>
    <source>
        <strain evidence="6">SPB151</strain>
    </source>
</reference>
<dbReference type="InterPro" id="IPR010982">
    <property type="entry name" value="Lambda_DNA-bd_dom_sf"/>
</dbReference>
<dbReference type="InterPro" id="IPR028082">
    <property type="entry name" value="Peripla_BP_I"/>
</dbReference>
<evidence type="ECO:0000256" key="2">
    <source>
        <dbReference type="ARBA" id="ARBA00023125"/>
    </source>
</evidence>
<reference evidence="5 6" key="2">
    <citation type="journal article" date="2020" name="Microbiol. Resour. Announc.">
        <title>Antarctic desert soil bacteria exhibit high novel natural product potential, evaluated through long-read genome sequencing and comparative genomics.</title>
        <authorList>
            <person name="Benaud N."/>
            <person name="Edwards R.J."/>
            <person name="Amos T.G."/>
            <person name="D'Agostino P.M."/>
            <person name="Gutierrez-Chavez C."/>
            <person name="Montgomery K."/>
            <person name="Nicetic I."/>
            <person name="Ferrari B.C."/>
        </authorList>
    </citation>
    <scope>NUCLEOTIDE SEQUENCE [LARGE SCALE GENOMIC DNA]</scope>
    <source>
        <strain evidence="5 6">SPB151</strain>
    </source>
</reference>
<dbReference type="PANTHER" id="PTHR30146">
    <property type="entry name" value="LACI-RELATED TRANSCRIPTIONAL REPRESSOR"/>
    <property type="match status" value="1"/>
</dbReference>
<dbReference type="GO" id="GO:0000976">
    <property type="term" value="F:transcription cis-regulatory region binding"/>
    <property type="evidence" value="ECO:0007669"/>
    <property type="project" value="TreeGrafter"/>
</dbReference>
<dbReference type="GO" id="GO:0003700">
    <property type="term" value="F:DNA-binding transcription factor activity"/>
    <property type="evidence" value="ECO:0007669"/>
    <property type="project" value="TreeGrafter"/>
</dbReference>
<accession>A0A7G6X516</accession>
<dbReference type="PANTHER" id="PTHR30146:SF153">
    <property type="entry name" value="LACTOSE OPERON REPRESSOR"/>
    <property type="match status" value="1"/>
</dbReference>
<dbReference type="KEGG" id="kqi:F1D05_29710"/>
<evidence type="ECO:0000313" key="6">
    <source>
        <dbReference type="Proteomes" id="UP000515563"/>
    </source>
</evidence>
<dbReference type="InterPro" id="IPR046335">
    <property type="entry name" value="LacI/GalR-like_sensor"/>
</dbReference>
<evidence type="ECO:0000313" key="5">
    <source>
        <dbReference type="EMBL" id="QNE21331.1"/>
    </source>
</evidence>
<dbReference type="SUPFAM" id="SSF53822">
    <property type="entry name" value="Periplasmic binding protein-like I"/>
    <property type="match status" value="1"/>
</dbReference>
<dbReference type="PROSITE" id="PS50932">
    <property type="entry name" value="HTH_LACI_2"/>
    <property type="match status" value="1"/>
</dbReference>
<proteinExistence type="predicted"/>
<dbReference type="Pfam" id="PF00356">
    <property type="entry name" value="LacI"/>
    <property type="match status" value="1"/>
</dbReference>
<name>A0A7G6X516_9ACTN</name>
<feature type="domain" description="HTH lacI-type" evidence="4">
    <location>
        <begin position="3"/>
        <end position="57"/>
    </location>
</feature>
<dbReference type="RefSeq" id="WP_185443731.1">
    <property type="nucleotide sequence ID" value="NZ_CP043661.1"/>
</dbReference>
<dbReference type="Gene3D" id="1.10.260.40">
    <property type="entry name" value="lambda repressor-like DNA-binding domains"/>
    <property type="match status" value="1"/>
</dbReference>
<keyword evidence="1" id="KW-0805">Transcription regulation</keyword>
<gene>
    <name evidence="5" type="ORF">F1D05_29710</name>
</gene>
<dbReference type="EMBL" id="CP043661">
    <property type="protein sequence ID" value="QNE21331.1"/>
    <property type="molecule type" value="Genomic_DNA"/>
</dbReference>
<keyword evidence="6" id="KW-1185">Reference proteome</keyword>